<gene>
    <name evidence="1" type="ORF">TRFO_31609</name>
</gene>
<name>A0A1J4JQR9_9EUKA</name>
<evidence type="ECO:0000313" key="1">
    <source>
        <dbReference type="EMBL" id="OHT01519.1"/>
    </source>
</evidence>
<proteinExistence type="predicted"/>
<dbReference type="EMBL" id="MLAK01000907">
    <property type="protein sequence ID" value="OHT01519.1"/>
    <property type="molecule type" value="Genomic_DNA"/>
</dbReference>
<organism evidence="1 2">
    <name type="scientific">Tritrichomonas foetus</name>
    <dbReference type="NCBI Taxonomy" id="1144522"/>
    <lineage>
        <taxon>Eukaryota</taxon>
        <taxon>Metamonada</taxon>
        <taxon>Parabasalia</taxon>
        <taxon>Tritrichomonadida</taxon>
        <taxon>Tritrichomonadidae</taxon>
        <taxon>Tritrichomonas</taxon>
    </lineage>
</organism>
<reference evidence="1" key="1">
    <citation type="submission" date="2016-10" db="EMBL/GenBank/DDBJ databases">
        <authorList>
            <person name="Benchimol M."/>
            <person name="Almeida L.G."/>
            <person name="Vasconcelos A.T."/>
            <person name="Perreira-Neves A."/>
            <person name="Rosa I.A."/>
            <person name="Tasca T."/>
            <person name="Bogo M.R."/>
            <person name="de Souza W."/>
        </authorList>
    </citation>
    <scope>NUCLEOTIDE SEQUENCE [LARGE SCALE GENOMIC DNA]</scope>
    <source>
        <strain evidence="1">K</strain>
    </source>
</reference>
<sequence length="76" mass="8606">MLLENPNIDLSILTAKSQTVLHLICGFHNELDELENTTTSNIPKKSIAEKEEEVLDIVKLLVNHINIDINSTDVFY</sequence>
<dbReference type="VEuPathDB" id="TrichDB:TRFO_31609"/>
<dbReference type="AlphaFoldDB" id="A0A1J4JQR9"/>
<protein>
    <submittedName>
        <fullName evidence="1">Uncharacterized protein</fullName>
    </submittedName>
</protein>
<evidence type="ECO:0000313" key="2">
    <source>
        <dbReference type="Proteomes" id="UP000179807"/>
    </source>
</evidence>
<comment type="caution">
    <text evidence="1">The sequence shown here is derived from an EMBL/GenBank/DDBJ whole genome shotgun (WGS) entry which is preliminary data.</text>
</comment>
<dbReference type="GeneID" id="94842729"/>
<accession>A0A1J4JQR9</accession>
<dbReference type="Proteomes" id="UP000179807">
    <property type="component" value="Unassembled WGS sequence"/>
</dbReference>
<keyword evidence="2" id="KW-1185">Reference proteome</keyword>
<dbReference type="RefSeq" id="XP_068354655.1">
    <property type="nucleotide sequence ID" value="XM_068508025.1"/>
</dbReference>